<reference evidence="8 9" key="1">
    <citation type="journal article" date="2018" name="Mol. Genet. Genomics">
        <title>The red deer Cervus elaphus genome CerEla1.0: sequencing, annotating, genes, and chromosomes.</title>
        <authorList>
            <person name="Bana N.A."/>
            <person name="Nyiri A."/>
            <person name="Nagy J."/>
            <person name="Frank K."/>
            <person name="Nagy T."/>
            <person name="Steger V."/>
            <person name="Schiller M."/>
            <person name="Lakatos P."/>
            <person name="Sugar L."/>
            <person name="Horn P."/>
            <person name="Barta E."/>
            <person name="Orosz L."/>
        </authorList>
    </citation>
    <scope>NUCLEOTIDE SEQUENCE [LARGE SCALE GENOMIC DNA]</scope>
    <source>
        <strain evidence="8">Hungarian</strain>
    </source>
</reference>
<keyword evidence="4" id="KW-0347">Helicase</keyword>
<dbReference type="GO" id="GO:0016887">
    <property type="term" value="F:ATP hydrolysis activity"/>
    <property type="evidence" value="ECO:0007669"/>
    <property type="project" value="InterPro"/>
</dbReference>
<comment type="subcellular location">
    <subcellularLocation>
        <location evidence="1">Nucleus</location>
    </subcellularLocation>
</comment>
<comment type="caution">
    <text evidence="8">The sequence shown here is derived from an EMBL/GenBank/DDBJ whole genome shotgun (WGS) entry which is preliminary data.</text>
</comment>
<evidence type="ECO:0000313" key="8">
    <source>
        <dbReference type="EMBL" id="OWJ99109.1"/>
    </source>
</evidence>
<dbReference type="GO" id="GO:0005524">
    <property type="term" value="F:ATP binding"/>
    <property type="evidence" value="ECO:0007669"/>
    <property type="project" value="UniProtKB-KW"/>
</dbReference>
<dbReference type="GO" id="GO:0005634">
    <property type="term" value="C:nucleus"/>
    <property type="evidence" value="ECO:0007669"/>
    <property type="project" value="UniProtKB-SubCell"/>
</dbReference>
<keyword evidence="7" id="KW-0539">Nucleus</keyword>
<feature type="non-terminal residue" evidence="8">
    <location>
        <position position="1"/>
    </location>
</feature>
<gene>
    <name evidence="8" type="ORF">Celaphus_00009825</name>
</gene>
<comment type="similarity">
    <text evidence="2">Belongs to the SNF2/RAD54 helicase family.</text>
</comment>
<name>A0A212BZB9_CEREH</name>
<dbReference type="InterPro" id="IPR044574">
    <property type="entry name" value="ARIP4-like"/>
</dbReference>
<evidence type="ECO:0000256" key="5">
    <source>
        <dbReference type="ARBA" id="ARBA00022840"/>
    </source>
</evidence>
<keyword evidence="4" id="KW-0378">Hydrolase</keyword>
<keyword evidence="3" id="KW-0547">Nucleotide-binding</keyword>
<dbReference type="OrthoDB" id="2020972at2759"/>
<evidence type="ECO:0000313" key="9">
    <source>
        <dbReference type="Proteomes" id="UP000242450"/>
    </source>
</evidence>
<dbReference type="EMBL" id="MKHE01000034">
    <property type="protein sequence ID" value="OWJ99109.1"/>
    <property type="molecule type" value="Genomic_DNA"/>
</dbReference>
<evidence type="ECO:0000256" key="6">
    <source>
        <dbReference type="ARBA" id="ARBA00023125"/>
    </source>
</evidence>
<dbReference type="InterPro" id="IPR038718">
    <property type="entry name" value="SNF2-like_sf"/>
</dbReference>
<evidence type="ECO:0000256" key="2">
    <source>
        <dbReference type="ARBA" id="ARBA00007025"/>
    </source>
</evidence>
<sequence>VSELATVKRPQERSYMLQRWQEDGGVMIIGYEMYRNLAQGRNVKSRKLKEIFNKALVDPAITVVNELISSFLDHCMVNFIKENLLGSIKEFRNRFINPIQNGQCADSTMVDVRRKDYTALTKFLPPKHEYVLAVRMTPIQCKLYQYYLDHLT</sequence>
<dbReference type="GO" id="GO:0004386">
    <property type="term" value="F:helicase activity"/>
    <property type="evidence" value="ECO:0007669"/>
    <property type="project" value="UniProtKB-KW"/>
</dbReference>
<protein>
    <submittedName>
        <fullName evidence="8">Uncharacterized protein</fullName>
    </submittedName>
</protein>
<keyword evidence="5" id="KW-0067">ATP-binding</keyword>
<evidence type="ECO:0000256" key="1">
    <source>
        <dbReference type="ARBA" id="ARBA00004123"/>
    </source>
</evidence>
<keyword evidence="6" id="KW-0238">DNA-binding</keyword>
<dbReference type="Gene3D" id="3.40.50.10810">
    <property type="entry name" value="Tandem AAA-ATPase domain"/>
    <property type="match status" value="1"/>
</dbReference>
<dbReference type="AlphaFoldDB" id="A0A212BZB9"/>
<dbReference type="GO" id="GO:0003677">
    <property type="term" value="F:DNA binding"/>
    <property type="evidence" value="ECO:0007669"/>
    <property type="project" value="UniProtKB-KW"/>
</dbReference>
<proteinExistence type="inferred from homology"/>
<accession>A0A212BZB9</accession>
<keyword evidence="9" id="KW-1185">Reference proteome</keyword>
<evidence type="ECO:0000256" key="3">
    <source>
        <dbReference type="ARBA" id="ARBA00022741"/>
    </source>
</evidence>
<dbReference type="PANTHER" id="PTHR45797">
    <property type="entry name" value="RAD54-LIKE"/>
    <property type="match status" value="1"/>
</dbReference>
<feature type="non-terminal residue" evidence="8">
    <location>
        <position position="152"/>
    </location>
</feature>
<dbReference type="Proteomes" id="UP000242450">
    <property type="component" value="Chromosome X"/>
</dbReference>
<evidence type="ECO:0000256" key="4">
    <source>
        <dbReference type="ARBA" id="ARBA00022806"/>
    </source>
</evidence>
<organism evidence="8 9">
    <name type="scientific">Cervus elaphus hippelaphus</name>
    <name type="common">European red deer</name>
    <dbReference type="NCBI Taxonomy" id="46360"/>
    <lineage>
        <taxon>Eukaryota</taxon>
        <taxon>Metazoa</taxon>
        <taxon>Chordata</taxon>
        <taxon>Craniata</taxon>
        <taxon>Vertebrata</taxon>
        <taxon>Euteleostomi</taxon>
        <taxon>Mammalia</taxon>
        <taxon>Eutheria</taxon>
        <taxon>Laurasiatheria</taxon>
        <taxon>Artiodactyla</taxon>
        <taxon>Ruminantia</taxon>
        <taxon>Pecora</taxon>
        <taxon>Cervidae</taxon>
        <taxon>Cervinae</taxon>
        <taxon>Cervus</taxon>
    </lineage>
</organism>
<dbReference type="PANTHER" id="PTHR45797:SF3">
    <property type="entry name" value="TRANSCRIPTIONAL REGULATOR ATRX HOMOLOG"/>
    <property type="match status" value="1"/>
</dbReference>
<evidence type="ECO:0000256" key="7">
    <source>
        <dbReference type="ARBA" id="ARBA00023242"/>
    </source>
</evidence>